<sequence length="53" mass="5674">SLMVTSQQRKQLDRRGEPGPSLLVSSLQVQTSASHLAWSLPRTGAPCRGQSLG</sequence>
<comment type="caution">
    <text evidence="2">The sequence shown here is derived from an EMBL/GenBank/DDBJ whole genome shotgun (WGS) entry which is preliminary data.</text>
</comment>
<keyword evidence="3" id="KW-1185">Reference proteome</keyword>
<evidence type="ECO:0000313" key="2">
    <source>
        <dbReference type="EMBL" id="KAK2110329.1"/>
    </source>
</evidence>
<evidence type="ECO:0000313" key="3">
    <source>
        <dbReference type="Proteomes" id="UP001266305"/>
    </source>
</evidence>
<feature type="non-terminal residue" evidence="2">
    <location>
        <position position="1"/>
    </location>
</feature>
<feature type="region of interest" description="Disordered" evidence="1">
    <location>
        <begin position="1"/>
        <end position="22"/>
    </location>
</feature>
<organism evidence="2 3">
    <name type="scientific">Saguinus oedipus</name>
    <name type="common">Cotton-top tamarin</name>
    <name type="synonym">Oedipomidas oedipus</name>
    <dbReference type="NCBI Taxonomy" id="9490"/>
    <lineage>
        <taxon>Eukaryota</taxon>
        <taxon>Metazoa</taxon>
        <taxon>Chordata</taxon>
        <taxon>Craniata</taxon>
        <taxon>Vertebrata</taxon>
        <taxon>Euteleostomi</taxon>
        <taxon>Mammalia</taxon>
        <taxon>Eutheria</taxon>
        <taxon>Euarchontoglires</taxon>
        <taxon>Primates</taxon>
        <taxon>Haplorrhini</taxon>
        <taxon>Platyrrhini</taxon>
        <taxon>Cebidae</taxon>
        <taxon>Callitrichinae</taxon>
        <taxon>Saguinus</taxon>
    </lineage>
</organism>
<name>A0ABQ9VLT7_SAGOE</name>
<reference evidence="2 3" key="1">
    <citation type="submission" date="2023-05" db="EMBL/GenBank/DDBJ databases">
        <title>B98-5 Cell Line De Novo Hybrid Assembly: An Optical Mapping Approach.</title>
        <authorList>
            <person name="Kananen K."/>
            <person name="Auerbach J.A."/>
            <person name="Kautto E."/>
            <person name="Blachly J.S."/>
        </authorList>
    </citation>
    <scope>NUCLEOTIDE SEQUENCE [LARGE SCALE GENOMIC DNA]</scope>
    <source>
        <strain evidence="2">B95-8</strain>
        <tissue evidence="2">Cell line</tissue>
    </source>
</reference>
<dbReference type="EMBL" id="JASSZA010000005">
    <property type="protein sequence ID" value="KAK2110329.1"/>
    <property type="molecule type" value="Genomic_DNA"/>
</dbReference>
<protein>
    <submittedName>
        <fullName evidence="2">Uncharacterized protein</fullName>
    </submittedName>
</protein>
<accession>A0ABQ9VLT7</accession>
<gene>
    <name evidence="2" type="ORF">P7K49_010075</name>
</gene>
<dbReference type="Proteomes" id="UP001266305">
    <property type="component" value="Unassembled WGS sequence"/>
</dbReference>
<proteinExistence type="predicted"/>
<evidence type="ECO:0000256" key="1">
    <source>
        <dbReference type="SAM" id="MobiDB-lite"/>
    </source>
</evidence>